<dbReference type="Pfam" id="PF00589">
    <property type="entry name" value="Phage_integrase"/>
    <property type="match status" value="1"/>
</dbReference>
<reference evidence="6 7" key="1">
    <citation type="journal article" date="2018" name="BMC Genomics">
        <title>Whole genome sequencing and function prediction of 133 gut anaerobes isolated from chicken caecum in pure cultures.</title>
        <authorList>
            <person name="Medvecky M."/>
            <person name="Cejkova D."/>
            <person name="Polansky O."/>
            <person name="Karasova D."/>
            <person name="Kubasova T."/>
            <person name="Cizek A."/>
            <person name="Rychlik I."/>
        </authorList>
    </citation>
    <scope>NUCLEOTIDE SEQUENCE [LARGE SCALE GENOMIC DNA]</scope>
    <source>
        <strain evidence="6 7">An13</strain>
    </source>
</reference>
<comment type="caution">
    <text evidence="6">The sequence shown here is derived from an EMBL/GenBank/DDBJ whole genome shotgun (WGS) entry which is preliminary data.</text>
</comment>
<protein>
    <submittedName>
        <fullName evidence="6">Recombinase</fullName>
    </submittedName>
</protein>
<dbReference type="EMBL" id="NFLJ01000059">
    <property type="protein sequence ID" value="OUQ31332.1"/>
    <property type="molecule type" value="Genomic_DNA"/>
</dbReference>
<keyword evidence="7" id="KW-1185">Reference proteome</keyword>
<comment type="similarity">
    <text evidence="1">Belongs to the 'phage' integrase family.</text>
</comment>
<keyword evidence="4" id="KW-0233">DNA recombination</keyword>
<evidence type="ECO:0000256" key="2">
    <source>
        <dbReference type="ARBA" id="ARBA00022908"/>
    </source>
</evidence>
<organism evidence="6 7">
    <name type="scientific">Massilimicrobiota timonensis</name>
    <dbReference type="NCBI Taxonomy" id="1776392"/>
    <lineage>
        <taxon>Bacteria</taxon>
        <taxon>Bacillati</taxon>
        <taxon>Bacillota</taxon>
        <taxon>Erysipelotrichia</taxon>
        <taxon>Erysipelotrichales</taxon>
        <taxon>Erysipelotrichaceae</taxon>
        <taxon>Massilimicrobiota</taxon>
    </lineage>
</organism>
<dbReference type="InterPro" id="IPR050808">
    <property type="entry name" value="Phage_Integrase"/>
</dbReference>
<keyword evidence="2" id="KW-0229">DNA integration</keyword>
<dbReference type="Proteomes" id="UP000195305">
    <property type="component" value="Unassembled WGS sequence"/>
</dbReference>
<dbReference type="PANTHER" id="PTHR30629:SF2">
    <property type="entry name" value="PROPHAGE INTEGRASE INTS-RELATED"/>
    <property type="match status" value="1"/>
</dbReference>
<evidence type="ECO:0000259" key="5">
    <source>
        <dbReference type="PROSITE" id="PS51898"/>
    </source>
</evidence>
<dbReference type="InterPro" id="IPR002104">
    <property type="entry name" value="Integrase_catalytic"/>
</dbReference>
<dbReference type="RefSeq" id="WP_087360308.1">
    <property type="nucleotide sequence ID" value="NZ_NFLJ01000059.1"/>
</dbReference>
<dbReference type="Gene3D" id="1.10.443.10">
    <property type="entry name" value="Intergrase catalytic core"/>
    <property type="match status" value="1"/>
</dbReference>
<dbReference type="GO" id="GO:0006310">
    <property type="term" value="P:DNA recombination"/>
    <property type="evidence" value="ECO:0007669"/>
    <property type="project" value="UniProtKB-KW"/>
</dbReference>
<dbReference type="GO" id="GO:0003677">
    <property type="term" value="F:DNA binding"/>
    <property type="evidence" value="ECO:0007669"/>
    <property type="project" value="UniProtKB-KW"/>
</dbReference>
<sequence length="340" mass="39595">MRLPNGYGSVVKLSGTRRKPYMVRKTVGFNEKHYPIYKIIGYAKSRNDGLIMLAEYNHDPYDIEARKMTFKEVYDLWEEKRLPKLGKSLQKAMKSAYKHCSSIEDMKYRDIRTIHMQDCIDNCGCGYSTQGAIKNLFGHLDKFALELDVINKSYAQLTTAEPIPETTKERFTDDEIKQLWKLYEDGVEWADTVLILIYTGFRITEFLNLTLDSIENNCFKGGIKSKSGKNRIIPIHSKIAHIVENRANRTQNYLITEDGNHRINQTAYYKYYYDVLKLINVRKTPHEARHTFRSLLDSAGANKKCIDMLMGHKSKDVGLRRYTHKTVEELRDAIELIRVQ</sequence>
<dbReference type="PANTHER" id="PTHR30629">
    <property type="entry name" value="PROPHAGE INTEGRASE"/>
    <property type="match status" value="1"/>
</dbReference>
<dbReference type="PROSITE" id="PS51898">
    <property type="entry name" value="TYR_RECOMBINASE"/>
    <property type="match status" value="1"/>
</dbReference>
<dbReference type="Gene3D" id="1.10.150.130">
    <property type="match status" value="1"/>
</dbReference>
<dbReference type="InterPro" id="IPR013762">
    <property type="entry name" value="Integrase-like_cat_sf"/>
</dbReference>
<evidence type="ECO:0000256" key="4">
    <source>
        <dbReference type="ARBA" id="ARBA00023172"/>
    </source>
</evidence>
<evidence type="ECO:0000256" key="3">
    <source>
        <dbReference type="ARBA" id="ARBA00023125"/>
    </source>
</evidence>
<proteinExistence type="inferred from homology"/>
<keyword evidence="3" id="KW-0238">DNA-binding</keyword>
<evidence type="ECO:0000313" key="7">
    <source>
        <dbReference type="Proteomes" id="UP000195305"/>
    </source>
</evidence>
<feature type="domain" description="Tyr recombinase" evidence="5">
    <location>
        <begin position="166"/>
        <end position="335"/>
    </location>
</feature>
<dbReference type="InterPro" id="IPR010998">
    <property type="entry name" value="Integrase_recombinase_N"/>
</dbReference>
<dbReference type="SUPFAM" id="SSF56349">
    <property type="entry name" value="DNA breaking-rejoining enzymes"/>
    <property type="match status" value="1"/>
</dbReference>
<dbReference type="InterPro" id="IPR011010">
    <property type="entry name" value="DNA_brk_join_enz"/>
</dbReference>
<dbReference type="GO" id="GO:0015074">
    <property type="term" value="P:DNA integration"/>
    <property type="evidence" value="ECO:0007669"/>
    <property type="project" value="UniProtKB-KW"/>
</dbReference>
<name>A0A1Y4SQW6_9FIRM</name>
<dbReference type="AlphaFoldDB" id="A0A1Y4SQW6"/>
<dbReference type="OrthoDB" id="9801717at2"/>
<gene>
    <name evidence="6" type="ORF">B5E75_13540</name>
</gene>
<evidence type="ECO:0000313" key="6">
    <source>
        <dbReference type="EMBL" id="OUQ31332.1"/>
    </source>
</evidence>
<evidence type="ECO:0000256" key="1">
    <source>
        <dbReference type="ARBA" id="ARBA00008857"/>
    </source>
</evidence>
<accession>A0A1Y4SQW6</accession>